<reference evidence="3" key="2">
    <citation type="submission" date="2020-04" db="EMBL/GenBank/DDBJ databases">
        <authorList>
            <consortium name="NCBI Genome Project"/>
        </authorList>
    </citation>
    <scope>NUCLEOTIDE SEQUENCE</scope>
    <source>
        <strain evidence="3">CBS 304.34</strain>
    </source>
</reference>
<dbReference type="EMBL" id="MU003704">
    <property type="protein sequence ID" value="KAF2807608.1"/>
    <property type="molecule type" value="Genomic_DNA"/>
</dbReference>
<organism evidence="1">
    <name type="scientific">Mytilinidion resinicola</name>
    <dbReference type="NCBI Taxonomy" id="574789"/>
    <lineage>
        <taxon>Eukaryota</taxon>
        <taxon>Fungi</taxon>
        <taxon>Dikarya</taxon>
        <taxon>Ascomycota</taxon>
        <taxon>Pezizomycotina</taxon>
        <taxon>Dothideomycetes</taxon>
        <taxon>Pleosporomycetidae</taxon>
        <taxon>Mytilinidiales</taxon>
        <taxon>Mytilinidiaceae</taxon>
        <taxon>Mytilinidion</taxon>
    </lineage>
</organism>
<dbReference type="GeneID" id="54469661"/>
<name>A0A6A6YGA6_9PEZI</name>
<protein>
    <submittedName>
        <fullName evidence="1 3">Uncharacterized protein</fullName>
    </submittedName>
</protein>
<reference evidence="1 3" key="1">
    <citation type="journal article" date="2020" name="Stud. Mycol.">
        <title>101 Dothideomycetes genomes: a test case for predicting lifestyles and emergence of pathogens.</title>
        <authorList>
            <person name="Haridas S."/>
            <person name="Albert R."/>
            <person name="Binder M."/>
            <person name="Bloem J."/>
            <person name="Labutti K."/>
            <person name="Salamov A."/>
            <person name="Andreopoulos B."/>
            <person name="Baker S."/>
            <person name="Barry K."/>
            <person name="Bills G."/>
            <person name="Bluhm B."/>
            <person name="Cannon C."/>
            <person name="Castanera R."/>
            <person name="Culley D."/>
            <person name="Daum C."/>
            <person name="Ezra D."/>
            <person name="Gonzalez J."/>
            <person name="Henrissat B."/>
            <person name="Kuo A."/>
            <person name="Liang C."/>
            <person name="Lipzen A."/>
            <person name="Lutzoni F."/>
            <person name="Magnuson J."/>
            <person name="Mondo S."/>
            <person name="Nolan M."/>
            <person name="Ohm R."/>
            <person name="Pangilinan J."/>
            <person name="Park H.-J."/>
            <person name="Ramirez L."/>
            <person name="Alfaro M."/>
            <person name="Sun H."/>
            <person name="Tritt A."/>
            <person name="Yoshinaga Y."/>
            <person name="Zwiers L.-H."/>
            <person name="Turgeon B."/>
            <person name="Goodwin S."/>
            <person name="Spatafora J."/>
            <person name="Crous P."/>
            <person name="Grigoriev I."/>
        </authorList>
    </citation>
    <scope>NUCLEOTIDE SEQUENCE</scope>
    <source>
        <strain evidence="1 3">CBS 304.34</strain>
    </source>
</reference>
<gene>
    <name evidence="1 3" type="ORF">BDZ99DRAFT_61415</name>
</gene>
<dbReference type="RefSeq" id="XP_033574572.1">
    <property type="nucleotide sequence ID" value="XM_033728768.1"/>
</dbReference>
<evidence type="ECO:0000313" key="3">
    <source>
        <dbReference type="RefSeq" id="XP_033574572.1"/>
    </source>
</evidence>
<reference evidence="3" key="3">
    <citation type="submission" date="2025-04" db="UniProtKB">
        <authorList>
            <consortium name="RefSeq"/>
        </authorList>
    </citation>
    <scope>IDENTIFICATION</scope>
    <source>
        <strain evidence="3">CBS 304.34</strain>
    </source>
</reference>
<keyword evidence="2" id="KW-1185">Reference proteome</keyword>
<evidence type="ECO:0000313" key="2">
    <source>
        <dbReference type="Proteomes" id="UP000504636"/>
    </source>
</evidence>
<evidence type="ECO:0000313" key="1">
    <source>
        <dbReference type="EMBL" id="KAF2807608.1"/>
    </source>
</evidence>
<proteinExistence type="predicted"/>
<sequence>MNTPTLMWLAQTGSHCSAKNMPTMFIDDGFIQVGRLPICAQIVCQLSGINRYYIPLFPLEVEAAPSWCPKSFLSPYPPVLSSYSIFVARVESQPRVTFSQRRTILSKDLYSIVTPNLPCYIAFHGVHNHSSRLLSI</sequence>
<dbReference type="AlphaFoldDB" id="A0A6A6YGA6"/>
<accession>A0A6A6YGA6</accession>
<dbReference type="Proteomes" id="UP000504636">
    <property type="component" value="Unplaced"/>
</dbReference>